<dbReference type="InterPro" id="IPR017853">
    <property type="entry name" value="GH"/>
</dbReference>
<dbReference type="InterPro" id="IPR033403">
    <property type="entry name" value="DUF5110"/>
</dbReference>
<evidence type="ECO:0000313" key="9">
    <source>
        <dbReference type="EMBL" id="CAK9204676.1"/>
    </source>
</evidence>
<evidence type="ECO:0000259" key="6">
    <source>
        <dbReference type="Pfam" id="PF13802"/>
    </source>
</evidence>
<dbReference type="Pfam" id="PF17137">
    <property type="entry name" value="DUF5110"/>
    <property type="match status" value="1"/>
</dbReference>
<dbReference type="Pfam" id="PF21365">
    <property type="entry name" value="Glyco_hydro_31_3rd"/>
    <property type="match status" value="1"/>
</dbReference>
<keyword evidence="10" id="KW-1185">Reference proteome</keyword>
<keyword evidence="3 4" id="KW-0326">Glycosidase</keyword>
<feature type="domain" description="Glycoside hydrolase family 31 TIM barrel" evidence="5">
    <location>
        <begin position="203"/>
        <end position="532"/>
    </location>
</feature>
<evidence type="ECO:0000256" key="3">
    <source>
        <dbReference type="ARBA" id="ARBA00023295"/>
    </source>
</evidence>
<name>A0ABP0TTM2_9BRYO</name>
<evidence type="ECO:0008006" key="11">
    <source>
        <dbReference type="Google" id="ProtNLM"/>
    </source>
</evidence>
<dbReference type="Gene3D" id="2.60.40.1180">
    <property type="entry name" value="Golgi alpha-mannosidase II"/>
    <property type="match status" value="2"/>
</dbReference>
<reference evidence="9" key="1">
    <citation type="submission" date="2024-02" db="EMBL/GenBank/DDBJ databases">
        <authorList>
            <consortium name="ELIXIR-Norway"/>
            <consortium name="Elixir Norway"/>
        </authorList>
    </citation>
    <scope>NUCLEOTIDE SEQUENCE</scope>
</reference>
<accession>A0ABP0TTM2</accession>
<dbReference type="InterPro" id="IPR048395">
    <property type="entry name" value="Glyco_hydro_31_C"/>
</dbReference>
<evidence type="ECO:0000313" key="10">
    <source>
        <dbReference type="Proteomes" id="UP001497512"/>
    </source>
</evidence>
<dbReference type="CDD" id="cd06604">
    <property type="entry name" value="GH31_glucosidase_II_MalA"/>
    <property type="match status" value="1"/>
</dbReference>
<dbReference type="InterPro" id="IPR025887">
    <property type="entry name" value="Glyco_hydro_31_N_dom"/>
</dbReference>
<evidence type="ECO:0000256" key="2">
    <source>
        <dbReference type="ARBA" id="ARBA00022801"/>
    </source>
</evidence>
<dbReference type="Proteomes" id="UP001497512">
    <property type="component" value="Chromosome 14"/>
</dbReference>
<dbReference type="InterPro" id="IPR013780">
    <property type="entry name" value="Glyco_hydro_b"/>
</dbReference>
<organism evidence="9 10">
    <name type="scientific">Sphagnum troendelagicum</name>
    <dbReference type="NCBI Taxonomy" id="128251"/>
    <lineage>
        <taxon>Eukaryota</taxon>
        <taxon>Viridiplantae</taxon>
        <taxon>Streptophyta</taxon>
        <taxon>Embryophyta</taxon>
        <taxon>Bryophyta</taxon>
        <taxon>Sphagnophytina</taxon>
        <taxon>Sphagnopsida</taxon>
        <taxon>Sphagnales</taxon>
        <taxon>Sphagnaceae</taxon>
        <taxon>Sphagnum</taxon>
    </lineage>
</organism>
<dbReference type="PROSITE" id="PS00129">
    <property type="entry name" value="GLYCOSYL_HYDROL_F31_1"/>
    <property type="match status" value="1"/>
</dbReference>
<evidence type="ECO:0000259" key="7">
    <source>
        <dbReference type="Pfam" id="PF17137"/>
    </source>
</evidence>
<dbReference type="Pfam" id="PF13802">
    <property type="entry name" value="Gal_mutarotas_2"/>
    <property type="match status" value="1"/>
</dbReference>
<dbReference type="Pfam" id="PF01055">
    <property type="entry name" value="Glyco_hydro_31_2nd"/>
    <property type="match status" value="1"/>
</dbReference>
<feature type="domain" description="Glycosyl hydrolase family 31 C-terminal" evidence="8">
    <location>
        <begin position="540"/>
        <end position="616"/>
    </location>
</feature>
<dbReference type="Gene3D" id="2.60.40.1760">
    <property type="entry name" value="glycosyl hydrolase (family 31)"/>
    <property type="match status" value="1"/>
</dbReference>
<dbReference type="PANTHER" id="PTHR22762:SF120">
    <property type="entry name" value="HETEROGLYCAN GLUCOSIDASE 1"/>
    <property type="match status" value="1"/>
</dbReference>
<sequence length="1015" mass="112952">MGSLEEETFASSCCCCMPILEAGVYRFDASEAARREAAPCLSFVNPKLREVTFSCGTANSHSNYFLTTKLEDPTFVPQFLSENGQQIVLLKLPSGTSFYGTGEVGGSLERTGKRIFTWNTDAWGYNQNTTSLYQAHPWVFAVLPNGEAFGVLADTSCRCEVDLRVDSTIKIVASPSFPVITFGPFHSPEALLTALGHAIGTIQMPPKWALGYHQCRWSYEPAARVAEIAENFREKKVPCDVIWMDIDYMNEFRCFTSHPETFGDMKALSKTLHDGGFKGVWMLDPGIKCEEGYEAYDTGSEKDVWVQTAGGKHYVGECWPGRVVFPDFTQSKVRTWWAELVKKFVSNGIDGIWNDMNEPAVFKTVSKTMPESNIHRGDEDLGGHQSHSYYHNVYGMLQARSTFEGMLLANPERRPFVLTRAGFLGSHRYAATWTGDNLANWEHLNMSIPMAINLSLSGQPFSGPDIGGFAGDSTPKLFARWMGIGTMMPFARGHSEKGTIDQEPWSFGPEVEEICRRALYRRYRLLPHFYTLFHRAHTIGLPVMTPLFFADPKDPKLRKIDDSFLLGPLLVSTCPTPKGQAQMKAPVLPTGIWHRFSFKDDHPELPLLYLKGGSIVPMGPVVHYVGEKTASEPLTLIVALDHHGKAKGDVYEDDEEGFSYQNGEFLHTHYEAELIPAHCGTKEGGEIIVRVASTEGNWKRPNRPLFVRLLVGDVAEVEGKGVDGEEVRIRLPTDSEILELIKSGCKQEISNLEMAGELKDKGEEHELLKGTGAVKVPIELDQGNILLKIVPWIGGRIMSMIHKPSGCEWIEGRLESSGYEEYSGTELQSAGCAEEYTVVKREMAQVEGQDLLGLEGDISGGLALCREILLPKSSPNTVQISSRIVAKSVGAGSGGFSRLVCLRIHPVFKLAHPMGTVIKYTALDGTFCEISPNMDFQETWLHGSERPNGEWRLEDTETGLSLINRFQVNEVEACLIHWGPGSCNLELFSPERPVSKDTPLEISHEYEMVDPHVYY</sequence>
<evidence type="ECO:0000259" key="8">
    <source>
        <dbReference type="Pfam" id="PF21365"/>
    </source>
</evidence>
<dbReference type="PANTHER" id="PTHR22762">
    <property type="entry name" value="ALPHA-GLUCOSIDASE"/>
    <property type="match status" value="1"/>
</dbReference>
<dbReference type="CDD" id="cd14752">
    <property type="entry name" value="GH31_N"/>
    <property type="match status" value="1"/>
</dbReference>
<dbReference type="EMBL" id="OZ019906">
    <property type="protein sequence ID" value="CAK9204676.1"/>
    <property type="molecule type" value="Genomic_DNA"/>
</dbReference>
<keyword evidence="2 4" id="KW-0378">Hydrolase</keyword>
<dbReference type="SUPFAM" id="SSF51445">
    <property type="entry name" value="(Trans)glycosidases"/>
    <property type="match status" value="1"/>
</dbReference>
<proteinExistence type="inferred from homology"/>
<protein>
    <recommendedName>
        <fullName evidence="11">Alpha-glucosidase</fullName>
    </recommendedName>
</protein>
<dbReference type="InterPro" id="IPR030458">
    <property type="entry name" value="Glyco_hydro_31_AS"/>
</dbReference>
<dbReference type="InterPro" id="IPR011013">
    <property type="entry name" value="Gal_mutarotase_sf_dom"/>
</dbReference>
<dbReference type="SUPFAM" id="SSF74650">
    <property type="entry name" value="Galactose mutarotase-like"/>
    <property type="match status" value="1"/>
</dbReference>
<evidence type="ECO:0000259" key="5">
    <source>
        <dbReference type="Pfam" id="PF01055"/>
    </source>
</evidence>
<dbReference type="InterPro" id="IPR000322">
    <property type="entry name" value="Glyco_hydro_31_TIM"/>
</dbReference>
<evidence type="ECO:0000256" key="1">
    <source>
        <dbReference type="ARBA" id="ARBA00007806"/>
    </source>
</evidence>
<comment type="similarity">
    <text evidence="1 4">Belongs to the glycosyl hydrolase 31 family.</text>
</comment>
<dbReference type="Gene3D" id="3.20.20.80">
    <property type="entry name" value="Glycosidases"/>
    <property type="match status" value="1"/>
</dbReference>
<gene>
    <name evidence="9" type="ORF">CSSPTR1EN2_LOCUS7505</name>
</gene>
<feature type="domain" description="Glycoside hydrolase family 31 N-terminal" evidence="6">
    <location>
        <begin position="88"/>
        <end position="162"/>
    </location>
</feature>
<feature type="domain" description="DUF5110" evidence="7">
    <location>
        <begin position="633"/>
        <end position="710"/>
    </location>
</feature>
<evidence type="ECO:0000256" key="4">
    <source>
        <dbReference type="RuleBase" id="RU361185"/>
    </source>
</evidence>